<organism evidence="1 2">
    <name type="scientific">Edaphobacter dinghuensis</name>
    <dbReference type="NCBI Taxonomy" id="1560005"/>
    <lineage>
        <taxon>Bacteria</taxon>
        <taxon>Pseudomonadati</taxon>
        <taxon>Acidobacteriota</taxon>
        <taxon>Terriglobia</taxon>
        <taxon>Terriglobales</taxon>
        <taxon>Acidobacteriaceae</taxon>
        <taxon>Edaphobacter</taxon>
    </lineage>
</organism>
<dbReference type="RefSeq" id="WP_188555366.1">
    <property type="nucleotide sequence ID" value="NZ_BMGT01000004.1"/>
</dbReference>
<reference evidence="1" key="2">
    <citation type="submission" date="2020-09" db="EMBL/GenBank/DDBJ databases">
        <authorList>
            <person name="Sun Q."/>
            <person name="Zhou Y."/>
        </authorList>
    </citation>
    <scope>NUCLEOTIDE SEQUENCE</scope>
    <source>
        <strain evidence="1">CGMCC 1.12997</strain>
    </source>
</reference>
<keyword evidence="2" id="KW-1185">Reference proteome</keyword>
<gene>
    <name evidence="1" type="ORF">GCM10011585_33230</name>
</gene>
<sequence length="66" mass="7495">MPMPSVRKINAHLWAATGYCYIDLPDGRRVRISRARTRKGVIEGRVISGSKKTWEVIPLDSRVELS</sequence>
<accession>A0A917HRB5</accession>
<comment type="caution">
    <text evidence="1">The sequence shown here is derived from an EMBL/GenBank/DDBJ whole genome shotgun (WGS) entry which is preliminary data.</text>
</comment>
<dbReference type="AlphaFoldDB" id="A0A917HRB5"/>
<dbReference type="EMBL" id="BMGT01000004">
    <property type="protein sequence ID" value="GGG86619.1"/>
    <property type="molecule type" value="Genomic_DNA"/>
</dbReference>
<dbReference type="Proteomes" id="UP000647241">
    <property type="component" value="Unassembled WGS sequence"/>
</dbReference>
<reference evidence="1" key="1">
    <citation type="journal article" date="2014" name="Int. J. Syst. Evol. Microbiol.">
        <title>Complete genome sequence of Corynebacterium casei LMG S-19264T (=DSM 44701T), isolated from a smear-ripened cheese.</title>
        <authorList>
            <consortium name="US DOE Joint Genome Institute (JGI-PGF)"/>
            <person name="Walter F."/>
            <person name="Albersmeier A."/>
            <person name="Kalinowski J."/>
            <person name="Ruckert C."/>
        </authorList>
    </citation>
    <scope>NUCLEOTIDE SEQUENCE</scope>
    <source>
        <strain evidence="1">CGMCC 1.12997</strain>
    </source>
</reference>
<protein>
    <submittedName>
        <fullName evidence="1">Uncharacterized protein</fullName>
    </submittedName>
</protein>
<evidence type="ECO:0000313" key="1">
    <source>
        <dbReference type="EMBL" id="GGG86619.1"/>
    </source>
</evidence>
<name>A0A917HRB5_9BACT</name>
<proteinExistence type="predicted"/>
<evidence type="ECO:0000313" key="2">
    <source>
        <dbReference type="Proteomes" id="UP000647241"/>
    </source>
</evidence>